<dbReference type="EMBL" id="CP050124">
    <property type="protein sequence ID" value="QIP41491.1"/>
    <property type="molecule type" value="Genomic_DNA"/>
</dbReference>
<accession>A0A6G9CY13</accession>
<organism evidence="1 2">
    <name type="scientific">Rhodococcus erythropolis</name>
    <name type="common">Arthrobacter picolinophilus</name>
    <dbReference type="NCBI Taxonomy" id="1833"/>
    <lineage>
        <taxon>Bacteria</taxon>
        <taxon>Bacillati</taxon>
        <taxon>Actinomycetota</taxon>
        <taxon>Actinomycetes</taxon>
        <taxon>Mycobacteriales</taxon>
        <taxon>Nocardiaceae</taxon>
        <taxon>Rhodococcus</taxon>
        <taxon>Rhodococcus erythropolis group</taxon>
    </lineage>
</organism>
<reference evidence="1 2" key="1">
    <citation type="submission" date="2020-03" db="EMBL/GenBank/DDBJ databases">
        <title>Screen low temperature-resistant strains for efficient degradation of petroleum hydrocarbons under the low temperature.</title>
        <authorList>
            <person name="Wang Y."/>
            <person name="Chen J."/>
        </authorList>
    </citation>
    <scope>NUCLEOTIDE SEQUENCE [LARGE SCALE GENOMIC DNA]</scope>
    <source>
        <strain evidence="1 2">KB1</strain>
    </source>
</reference>
<dbReference type="Proteomes" id="UP000502345">
    <property type="component" value="Chromosome"/>
</dbReference>
<proteinExistence type="predicted"/>
<dbReference type="AlphaFoldDB" id="A0A6G9CY13"/>
<name>A0A6G9CY13_RHOER</name>
<sequence length="70" mass="8028">MKLLGALQFYSRSCHCVESLALLLTRRDGKSLLIVNRGFQTFRYLIDAVPPAQHREISGQPIDQIQTEQR</sequence>
<evidence type="ECO:0000313" key="1">
    <source>
        <dbReference type="EMBL" id="QIP41491.1"/>
    </source>
</evidence>
<gene>
    <name evidence="1" type="ORF">G9444_4247</name>
</gene>
<protein>
    <submittedName>
        <fullName evidence="1">Uncharacterized protein</fullName>
    </submittedName>
</protein>
<evidence type="ECO:0000313" key="2">
    <source>
        <dbReference type="Proteomes" id="UP000502345"/>
    </source>
</evidence>